<keyword evidence="2" id="KW-1185">Reference proteome</keyword>
<accession>A0ABS8E148</accession>
<dbReference type="EMBL" id="JAINUL010000001">
    <property type="protein sequence ID" value="MCC0094654.1"/>
    <property type="molecule type" value="Genomic_DNA"/>
</dbReference>
<evidence type="ECO:0000313" key="2">
    <source>
        <dbReference type="Proteomes" id="UP001520654"/>
    </source>
</evidence>
<comment type="caution">
    <text evidence="1">The sequence shown here is derived from an EMBL/GenBank/DDBJ whole genome shotgun (WGS) entry which is preliminary data.</text>
</comment>
<name>A0ABS8E148_9ACTN</name>
<evidence type="ECO:0000313" key="1">
    <source>
        <dbReference type="EMBL" id="MCC0094654.1"/>
    </source>
</evidence>
<gene>
    <name evidence="1" type="ORF">K7B10_07630</name>
</gene>
<reference evidence="1 2" key="1">
    <citation type="submission" date="2021-08" db="EMBL/GenBank/DDBJ databases">
        <title>Genomic Architecture of Streptomyces flavotricini NGL1 and Streptomyces erythrochromogenes HMS4 With Differential Plant Beneficial attributes and laccase production capabilities.</title>
        <authorList>
            <person name="Salwan R."/>
            <person name="Kaur R."/>
            <person name="Sharma V."/>
        </authorList>
    </citation>
    <scope>NUCLEOTIDE SEQUENCE [LARGE SCALE GENOMIC DNA]</scope>
    <source>
        <strain evidence="1 2">NGL1</strain>
    </source>
</reference>
<organism evidence="1 2">
    <name type="scientific">Streptomyces flavotricini</name>
    <dbReference type="NCBI Taxonomy" id="66888"/>
    <lineage>
        <taxon>Bacteria</taxon>
        <taxon>Bacillati</taxon>
        <taxon>Actinomycetota</taxon>
        <taxon>Actinomycetes</taxon>
        <taxon>Kitasatosporales</taxon>
        <taxon>Streptomycetaceae</taxon>
        <taxon>Streptomyces</taxon>
    </lineage>
</organism>
<dbReference type="Proteomes" id="UP001520654">
    <property type="component" value="Unassembled WGS sequence"/>
</dbReference>
<dbReference type="RefSeq" id="WP_229335215.1">
    <property type="nucleotide sequence ID" value="NZ_JAINUL010000001.1"/>
</dbReference>
<sequence length="140" mass="15763">MLRRRRERQQRLQAQQQWVAWNAMHVEPDPAPSSAAQAVVAVVDDFLPPDLRMPARDELAGILMPHEAPLVIDGEVHACADCGAYRQWIVASTRDGVWLRCPAGHERPESRLDAAWFNRASGPITAQHASYEECLRHLGH</sequence>
<protein>
    <submittedName>
        <fullName evidence="1">Uncharacterized protein</fullName>
    </submittedName>
</protein>
<proteinExistence type="predicted"/>